<proteinExistence type="inferred from homology"/>
<evidence type="ECO:0000256" key="2">
    <source>
        <dbReference type="ARBA" id="ARBA00022670"/>
    </source>
</evidence>
<evidence type="ECO:0000313" key="8">
    <source>
        <dbReference type="EMBL" id="PCJ41192.1"/>
    </source>
</evidence>
<evidence type="ECO:0000259" key="7">
    <source>
        <dbReference type="Pfam" id="PF00082"/>
    </source>
</evidence>
<dbReference type="SUPFAM" id="SSF52743">
    <property type="entry name" value="Subtilisin-like"/>
    <property type="match status" value="1"/>
</dbReference>
<evidence type="ECO:0000256" key="3">
    <source>
        <dbReference type="ARBA" id="ARBA00022801"/>
    </source>
</evidence>
<reference evidence="9" key="1">
    <citation type="submission" date="2017-08" db="EMBL/GenBank/DDBJ databases">
        <title>A dynamic microbial community with high functional redundancy inhabits the cold, oxic subseafloor aquifer.</title>
        <authorList>
            <person name="Tully B.J."/>
            <person name="Wheat C.G."/>
            <person name="Glazer B.T."/>
            <person name="Huber J.A."/>
        </authorList>
    </citation>
    <scope>NUCLEOTIDE SEQUENCE [LARGE SCALE GENOMIC DNA]</scope>
</reference>
<gene>
    <name evidence="8" type="ORF">COA71_09115</name>
</gene>
<keyword evidence="3 5" id="KW-0378">Hydrolase</keyword>
<keyword evidence="2 5" id="KW-0645">Protease</keyword>
<evidence type="ECO:0000313" key="9">
    <source>
        <dbReference type="Proteomes" id="UP000228987"/>
    </source>
</evidence>
<dbReference type="AlphaFoldDB" id="A0A2A5CBJ5"/>
<evidence type="ECO:0000256" key="4">
    <source>
        <dbReference type="ARBA" id="ARBA00022825"/>
    </source>
</evidence>
<dbReference type="Gene3D" id="3.40.50.200">
    <property type="entry name" value="Peptidase S8/S53 domain"/>
    <property type="match status" value="1"/>
</dbReference>
<dbReference type="GO" id="GO:0004252">
    <property type="term" value="F:serine-type endopeptidase activity"/>
    <property type="evidence" value="ECO:0007669"/>
    <property type="project" value="UniProtKB-UniRule"/>
</dbReference>
<dbReference type="Proteomes" id="UP000228987">
    <property type="component" value="Unassembled WGS sequence"/>
</dbReference>
<keyword evidence="6" id="KW-0732">Signal</keyword>
<dbReference type="PANTHER" id="PTHR43806">
    <property type="entry name" value="PEPTIDASE S8"/>
    <property type="match status" value="1"/>
</dbReference>
<organism evidence="8 9">
    <name type="scientific">SAR86 cluster bacterium</name>
    <dbReference type="NCBI Taxonomy" id="2030880"/>
    <lineage>
        <taxon>Bacteria</taxon>
        <taxon>Pseudomonadati</taxon>
        <taxon>Pseudomonadota</taxon>
        <taxon>Gammaproteobacteria</taxon>
        <taxon>SAR86 cluster</taxon>
    </lineage>
</organism>
<dbReference type="Pfam" id="PF00082">
    <property type="entry name" value="Peptidase_S8"/>
    <property type="match status" value="1"/>
</dbReference>
<dbReference type="InterPro" id="IPR034176">
    <property type="entry name" value="Peptidases_S8_13"/>
</dbReference>
<name>A0A2A5CBJ5_9GAMM</name>
<evidence type="ECO:0000256" key="6">
    <source>
        <dbReference type="SAM" id="SignalP"/>
    </source>
</evidence>
<dbReference type="EMBL" id="NVWI01000006">
    <property type="protein sequence ID" value="PCJ41192.1"/>
    <property type="molecule type" value="Genomic_DNA"/>
</dbReference>
<evidence type="ECO:0000256" key="1">
    <source>
        <dbReference type="ARBA" id="ARBA00011073"/>
    </source>
</evidence>
<dbReference type="InterPro" id="IPR023828">
    <property type="entry name" value="Peptidase_S8_Ser-AS"/>
</dbReference>
<feature type="chain" id="PRO_5012269385" description="Peptidase S8/S53 domain-containing protein" evidence="6">
    <location>
        <begin position="25"/>
        <end position="836"/>
    </location>
</feature>
<dbReference type="PROSITE" id="PS51257">
    <property type="entry name" value="PROKAR_LIPOPROTEIN"/>
    <property type="match status" value="1"/>
</dbReference>
<feature type="signal peptide" evidence="6">
    <location>
        <begin position="1"/>
        <end position="24"/>
    </location>
</feature>
<feature type="active site" description="Charge relay system" evidence="5">
    <location>
        <position position="575"/>
    </location>
</feature>
<feature type="active site" description="Charge relay system" evidence="5">
    <location>
        <position position="345"/>
    </location>
</feature>
<dbReference type="PROSITE" id="PS00138">
    <property type="entry name" value="SUBTILASE_SER"/>
    <property type="match status" value="1"/>
</dbReference>
<feature type="active site" description="Charge relay system" evidence="5">
    <location>
        <position position="390"/>
    </location>
</feature>
<dbReference type="PRINTS" id="PR00723">
    <property type="entry name" value="SUBTILISIN"/>
</dbReference>
<keyword evidence="4 5" id="KW-0720">Serine protease</keyword>
<protein>
    <recommendedName>
        <fullName evidence="7">Peptidase S8/S53 domain-containing protein</fullName>
    </recommendedName>
</protein>
<dbReference type="InterPro" id="IPR000209">
    <property type="entry name" value="Peptidase_S8/S53_dom"/>
</dbReference>
<dbReference type="GO" id="GO:0006508">
    <property type="term" value="P:proteolysis"/>
    <property type="evidence" value="ECO:0007669"/>
    <property type="project" value="UniProtKB-KW"/>
</dbReference>
<dbReference type="Gene3D" id="2.60.120.380">
    <property type="match status" value="1"/>
</dbReference>
<sequence>MLRSKISIRYSCMLFLLLGLSACGGGGGGNTATSIAAASFTVQGSIVVSAGSLVDSDINNPSNSNISNNSPSEAQDIPSFAVLGGYVNQPMQGEAGPLFEAGDVSDYFSIYLYDGQSIVLDIYDAANADLDLHLLNSTGQIVLDSSLSTSASETLLAPFEGQFQLLVEAFSGASNYTLRTEQTVNINSSGFRLSDAFMPNELIVKYRQPEIYKQQAKNPDSTLNRLGLSLIAGQTSRPMRMSYGSYDASQQSYNLPSALIEPLDIPARHQFIDSETEDKYQTLIAIKIMNSDPQIQFAEPNLILEATAVPNDPRYNEQWNYPLIELSAAWDITTGSSDIIVAVVDSGALYLHPDLAGSLIAGYDFISDVDNALDGDGIDPDAEDLSSSYHGAHVAGIIAGQSNNGLGTSGISWQTSIMPLRVLGASGGNLYDATQAIRYAAGMSNDSGELPVKAANIINLSIGGTGYCPSSYRDVLREVRERDILVVAAAGNGANQSNRFIPANCNDVIAVSAVDLNKEITDYSNFGNAIDLAAPGGRNDVDLDNNGFVDAILSLSAESGAGGLNYRYDYRFGTSMAAPHVSGVFALMLAVNPNLSADEIEQMLVSGLLTDDLGISGADNLYGHGLINARKAVTAASDSLSGSPLLSSYLSSSISTVEFRPSQTETVFETRTIGDDAISINSINYDAAWLNLVSLSQTSEVQNWRLEINRNGLTKGLYRETISFDSSVNTVNIDVILQVNAPTQRYQVGPLLVDLVNTANGSSVQTSSSFSNNIYSFNFDELATGNYRITVSSDLNGNAQSDDGEATTQSEIFTVNSDRVLSNLQLEWDNTATQPP</sequence>
<dbReference type="CDD" id="cd07496">
    <property type="entry name" value="Peptidases_S8_13"/>
    <property type="match status" value="1"/>
</dbReference>
<dbReference type="InterPro" id="IPR036852">
    <property type="entry name" value="Peptidase_S8/S53_dom_sf"/>
</dbReference>
<dbReference type="PROSITE" id="PS51892">
    <property type="entry name" value="SUBTILASE"/>
    <property type="match status" value="1"/>
</dbReference>
<feature type="domain" description="Peptidase S8/S53" evidence="7">
    <location>
        <begin position="337"/>
        <end position="625"/>
    </location>
</feature>
<accession>A0A2A5CBJ5</accession>
<dbReference type="InterPro" id="IPR015500">
    <property type="entry name" value="Peptidase_S8_subtilisin-rel"/>
</dbReference>
<comment type="caution">
    <text evidence="8">The sequence shown here is derived from an EMBL/GenBank/DDBJ whole genome shotgun (WGS) entry which is preliminary data.</text>
</comment>
<dbReference type="InterPro" id="IPR050131">
    <property type="entry name" value="Peptidase_S8_subtilisin-like"/>
</dbReference>
<dbReference type="PANTHER" id="PTHR43806:SF11">
    <property type="entry name" value="CEREVISIN-RELATED"/>
    <property type="match status" value="1"/>
</dbReference>
<comment type="similarity">
    <text evidence="1 5">Belongs to the peptidase S8 family.</text>
</comment>
<evidence type="ECO:0000256" key="5">
    <source>
        <dbReference type="PROSITE-ProRule" id="PRU01240"/>
    </source>
</evidence>